<dbReference type="Proteomes" id="UP000439780">
    <property type="component" value="Unassembled WGS sequence"/>
</dbReference>
<dbReference type="GO" id="GO:0102559">
    <property type="term" value="F:peptide chain release factor N(5)-glutamine methyltransferase activity"/>
    <property type="evidence" value="ECO:0007669"/>
    <property type="project" value="UniProtKB-EC"/>
</dbReference>
<dbReference type="InterPro" id="IPR004556">
    <property type="entry name" value="HemK-like"/>
</dbReference>
<dbReference type="RefSeq" id="WP_160752592.1">
    <property type="nucleotide sequence ID" value="NZ_WTYA01000003.1"/>
</dbReference>
<gene>
    <name evidence="6" type="primary">prmC</name>
    <name evidence="6" type="ORF">GRI58_05650</name>
</gene>
<evidence type="ECO:0000259" key="5">
    <source>
        <dbReference type="Pfam" id="PF17827"/>
    </source>
</evidence>
<dbReference type="SUPFAM" id="SSF53335">
    <property type="entry name" value="S-adenosyl-L-methionine-dependent methyltransferases"/>
    <property type="match status" value="1"/>
</dbReference>
<protein>
    <submittedName>
        <fullName evidence="6">Peptide chain release factor N(5)-glutamine methyltransferase</fullName>
        <ecNumber evidence="6">2.1.1.297</ecNumber>
    </submittedName>
</protein>
<keyword evidence="2 6" id="KW-0808">Transferase</keyword>
<evidence type="ECO:0000256" key="3">
    <source>
        <dbReference type="ARBA" id="ARBA00022691"/>
    </source>
</evidence>
<dbReference type="GO" id="GO:0003676">
    <property type="term" value="F:nucleic acid binding"/>
    <property type="evidence" value="ECO:0007669"/>
    <property type="project" value="InterPro"/>
</dbReference>
<dbReference type="InterPro" id="IPR019874">
    <property type="entry name" value="RF_methyltr_PrmC"/>
</dbReference>
<evidence type="ECO:0000256" key="2">
    <source>
        <dbReference type="ARBA" id="ARBA00022679"/>
    </source>
</evidence>
<dbReference type="NCBIfam" id="TIGR00536">
    <property type="entry name" value="hemK_fam"/>
    <property type="match status" value="1"/>
</dbReference>
<dbReference type="Pfam" id="PF13847">
    <property type="entry name" value="Methyltransf_31"/>
    <property type="match status" value="1"/>
</dbReference>
<reference evidence="6 7" key="1">
    <citation type="submission" date="2019-12" db="EMBL/GenBank/DDBJ databases">
        <title>Genomic-based taxomic classification of the family Erythrobacteraceae.</title>
        <authorList>
            <person name="Xu L."/>
        </authorList>
    </citation>
    <scope>NUCLEOTIDE SEQUENCE [LARGE SCALE GENOMIC DNA]</scope>
    <source>
        <strain evidence="6 7">KEMB 9005-328</strain>
    </source>
</reference>
<dbReference type="NCBIfam" id="TIGR03534">
    <property type="entry name" value="RF_mod_PrmC"/>
    <property type="match status" value="1"/>
</dbReference>
<evidence type="ECO:0000256" key="1">
    <source>
        <dbReference type="ARBA" id="ARBA00022603"/>
    </source>
</evidence>
<evidence type="ECO:0000313" key="6">
    <source>
        <dbReference type="EMBL" id="MXP28304.1"/>
    </source>
</evidence>
<dbReference type="PANTHER" id="PTHR18895:SF74">
    <property type="entry name" value="MTRF1L RELEASE FACTOR GLUTAMINE METHYLTRANSFERASE"/>
    <property type="match status" value="1"/>
</dbReference>
<comment type="caution">
    <text evidence="6">The sequence shown here is derived from an EMBL/GenBank/DDBJ whole genome shotgun (WGS) entry which is preliminary data.</text>
</comment>
<dbReference type="PANTHER" id="PTHR18895">
    <property type="entry name" value="HEMK METHYLTRANSFERASE"/>
    <property type="match status" value="1"/>
</dbReference>
<proteinExistence type="predicted"/>
<keyword evidence="7" id="KW-1185">Reference proteome</keyword>
<dbReference type="InterPro" id="IPR040758">
    <property type="entry name" value="PrmC_N"/>
</dbReference>
<accession>A0A845AF78</accession>
<dbReference type="Gene3D" id="3.40.50.150">
    <property type="entry name" value="Vaccinia Virus protein VP39"/>
    <property type="match status" value="1"/>
</dbReference>
<keyword evidence="3" id="KW-0949">S-adenosyl-L-methionine</keyword>
<dbReference type="InterPro" id="IPR029063">
    <property type="entry name" value="SAM-dependent_MTases_sf"/>
</dbReference>
<dbReference type="Gene3D" id="1.10.8.10">
    <property type="entry name" value="DNA helicase RuvA subunit, C-terminal domain"/>
    <property type="match status" value="1"/>
</dbReference>
<dbReference type="PROSITE" id="PS00092">
    <property type="entry name" value="N6_MTASE"/>
    <property type="match status" value="1"/>
</dbReference>
<feature type="domain" description="Methyltransferase" evidence="4">
    <location>
        <begin position="110"/>
        <end position="239"/>
    </location>
</feature>
<evidence type="ECO:0000313" key="7">
    <source>
        <dbReference type="Proteomes" id="UP000439780"/>
    </source>
</evidence>
<sequence length="275" mass="28925">MTVAERLRAAVVELGPAASTARLDVELLMADALGVSRSAMLIGHMRDPAPQSFEAAFARRLAGEPVAYILGCTGFWDLELAVTPDVLIPRGDSETLIRAAQEVCADNPPTRILDCGTGSGALVLAALTVFPKAQGIGIDRSPAALAVAAGNAVSNGLAKRASMIARDWDTPGWSNDLGHFDLVLANPPYVEDAAVLEAVVRDHEPGGALFAGPEGLDAYRVLVPQLRQLLTKGGVAIVEIGARQAAQVTDISVKCGFTVDLRYDLGNRPRALILR</sequence>
<organism evidence="6 7">
    <name type="scientific">Qipengyuania algicida</name>
    <dbReference type="NCBI Taxonomy" id="1836209"/>
    <lineage>
        <taxon>Bacteria</taxon>
        <taxon>Pseudomonadati</taxon>
        <taxon>Pseudomonadota</taxon>
        <taxon>Alphaproteobacteria</taxon>
        <taxon>Sphingomonadales</taxon>
        <taxon>Erythrobacteraceae</taxon>
        <taxon>Qipengyuania</taxon>
    </lineage>
</organism>
<dbReference type="InterPro" id="IPR050320">
    <property type="entry name" value="N5-glutamine_MTase"/>
</dbReference>
<dbReference type="EC" id="2.1.1.297" evidence="6"/>
<dbReference type="GO" id="GO:0032259">
    <property type="term" value="P:methylation"/>
    <property type="evidence" value="ECO:0007669"/>
    <property type="project" value="UniProtKB-KW"/>
</dbReference>
<dbReference type="InterPro" id="IPR025714">
    <property type="entry name" value="Methyltranfer_dom"/>
</dbReference>
<dbReference type="EMBL" id="WTYA01000003">
    <property type="protein sequence ID" value="MXP28304.1"/>
    <property type="molecule type" value="Genomic_DNA"/>
</dbReference>
<dbReference type="CDD" id="cd02440">
    <property type="entry name" value="AdoMet_MTases"/>
    <property type="match status" value="1"/>
</dbReference>
<evidence type="ECO:0000259" key="4">
    <source>
        <dbReference type="Pfam" id="PF13847"/>
    </source>
</evidence>
<dbReference type="OrthoDB" id="9800643at2"/>
<dbReference type="AlphaFoldDB" id="A0A845AF78"/>
<name>A0A845AF78_9SPHN</name>
<feature type="domain" description="Release factor glutamine methyltransferase N-terminal" evidence="5">
    <location>
        <begin position="7"/>
        <end position="71"/>
    </location>
</feature>
<dbReference type="InterPro" id="IPR002052">
    <property type="entry name" value="DNA_methylase_N6_adenine_CS"/>
</dbReference>
<dbReference type="Pfam" id="PF17827">
    <property type="entry name" value="PrmC_N"/>
    <property type="match status" value="1"/>
</dbReference>
<keyword evidence="1 6" id="KW-0489">Methyltransferase</keyword>